<evidence type="ECO:0000256" key="1">
    <source>
        <dbReference type="SAM" id="MobiDB-lite"/>
    </source>
</evidence>
<evidence type="ECO:0000256" key="2">
    <source>
        <dbReference type="SAM" id="Phobius"/>
    </source>
</evidence>
<feature type="compositionally biased region" description="Pro residues" evidence="1">
    <location>
        <begin position="89"/>
        <end position="102"/>
    </location>
</feature>
<feature type="compositionally biased region" description="Gly residues" evidence="1">
    <location>
        <begin position="57"/>
        <end position="78"/>
    </location>
</feature>
<evidence type="ECO:0000313" key="4">
    <source>
        <dbReference type="Proteomes" id="UP001500253"/>
    </source>
</evidence>
<proteinExistence type="predicted"/>
<feature type="compositionally biased region" description="Pro residues" evidence="1">
    <location>
        <begin position="110"/>
        <end position="120"/>
    </location>
</feature>
<dbReference type="Proteomes" id="UP001500253">
    <property type="component" value="Unassembled WGS sequence"/>
</dbReference>
<keyword evidence="2" id="KW-0472">Membrane</keyword>
<feature type="region of interest" description="Disordered" evidence="1">
    <location>
        <begin position="1"/>
        <end position="126"/>
    </location>
</feature>
<comment type="caution">
    <text evidence="3">The sequence shown here is derived from an EMBL/GenBank/DDBJ whole genome shotgun (WGS) entry which is preliminary data.</text>
</comment>
<feature type="transmembrane region" description="Helical" evidence="2">
    <location>
        <begin position="129"/>
        <end position="151"/>
    </location>
</feature>
<keyword evidence="4" id="KW-1185">Reference proteome</keyword>
<feature type="compositionally biased region" description="Low complexity" evidence="1">
    <location>
        <begin position="12"/>
        <end position="56"/>
    </location>
</feature>
<accession>A0ABP5ST25</accession>
<dbReference type="RefSeq" id="WP_346174371.1">
    <property type="nucleotide sequence ID" value="NZ_BAAASD010000007.1"/>
</dbReference>
<dbReference type="EMBL" id="BAAASD010000007">
    <property type="protein sequence ID" value="GAA2337867.1"/>
    <property type="molecule type" value="Genomic_DNA"/>
</dbReference>
<keyword evidence="2" id="KW-0812">Transmembrane</keyword>
<gene>
    <name evidence="3" type="ORF">GCM10010246_22930</name>
</gene>
<feature type="compositionally biased region" description="Pro residues" evidence="1">
    <location>
        <begin position="1"/>
        <end position="11"/>
    </location>
</feature>
<reference evidence="4" key="1">
    <citation type="journal article" date="2019" name="Int. J. Syst. Evol. Microbiol.">
        <title>The Global Catalogue of Microorganisms (GCM) 10K type strain sequencing project: providing services to taxonomists for standard genome sequencing and annotation.</title>
        <authorList>
            <consortium name="The Broad Institute Genomics Platform"/>
            <consortium name="The Broad Institute Genome Sequencing Center for Infectious Disease"/>
            <person name="Wu L."/>
            <person name="Ma J."/>
        </authorList>
    </citation>
    <scope>NUCLEOTIDE SEQUENCE [LARGE SCALE GENOMIC DNA]</scope>
    <source>
        <strain evidence="4">JCM 4316</strain>
    </source>
</reference>
<keyword evidence="2" id="KW-1133">Transmembrane helix</keyword>
<sequence length="334" mass="34122">MSYHQPPPQPGPYGAQPGPYGAGQQPPVPNNPYAQPGYGYPQQHGQPQGGQPPQGGQQPGGQPQGGYGAPGGAYGGYGQPSQYGGPNPYAQPPQQQAPPPQQIPGSGYGYPPPQPQPPAPGGGRRRGRAVGIAVGVIVALGAAAGGAWLLLGGGADGPYKLTTPKTVAGDYQRQGAGTDENDLSEAGKKDLQQVPVVNDPHLVAADYQSSGKNMMKFTGVWGEVTDPKRGADLSLAVIVKALQDNGTAQAQGGAQEFSPKGFDGDVLKCQMLKFTADQGSVEAPACVWGDKDTLGVTVMVDPAAAVLGGGGMSLREAADLTVKVRDDARVEIDN</sequence>
<feature type="compositionally biased region" description="Low complexity" evidence="1">
    <location>
        <begin position="79"/>
        <end position="88"/>
    </location>
</feature>
<evidence type="ECO:0000313" key="3">
    <source>
        <dbReference type="EMBL" id="GAA2337867.1"/>
    </source>
</evidence>
<protein>
    <submittedName>
        <fullName evidence="3">Uncharacterized protein</fullName>
    </submittedName>
</protein>
<organism evidence="3 4">
    <name type="scientific">Streptomyces cuspidosporus</name>
    <dbReference type="NCBI Taxonomy" id="66882"/>
    <lineage>
        <taxon>Bacteria</taxon>
        <taxon>Bacillati</taxon>
        <taxon>Actinomycetota</taxon>
        <taxon>Actinomycetes</taxon>
        <taxon>Kitasatosporales</taxon>
        <taxon>Streptomycetaceae</taxon>
        <taxon>Streptomyces</taxon>
    </lineage>
</organism>
<name>A0ABP5ST25_9ACTN</name>